<evidence type="ECO:0000256" key="3">
    <source>
        <dbReference type="ARBA" id="ARBA00022781"/>
    </source>
</evidence>
<evidence type="ECO:0000256" key="8">
    <source>
        <dbReference type="HAMAP-Rule" id="MF_01416"/>
    </source>
</evidence>
<dbReference type="OrthoDB" id="9796185at2"/>
<dbReference type="InterPro" id="IPR000711">
    <property type="entry name" value="ATPase_OSCP/dsu"/>
</dbReference>
<keyword evidence="7 8" id="KW-0066">ATP synthesis</keyword>
<accession>A0A1U7D1Y6</accession>
<dbReference type="RefSeq" id="WP_017468007.1">
    <property type="nucleotide sequence ID" value="NZ_BMEW01000003.1"/>
</dbReference>
<name>A0A1U7D1Y6_9RHOB</name>
<dbReference type="Proteomes" id="UP000186559">
    <property type="component" value="Chromosome"/>
</dbReference>
<reference evidence="10 11" key="1">
    <citation type="submission" date="2016-03" db="EMBL/GenBank/DDBJ databases">
        <title>Deep-sea bacteria in the southern Pacific.</title>
        <authorList>
            <person name="Tang K."/>
        </authorList>
    </citation>
    <scope>NUCLEOTIDE SEQUENCE [LARGE SCALE GENOMIC DNA]</scope>
    <source>
        <strain evidence="10 11">JLT2016</strain>
    </source>
</reference>
<dbReference type="NCBIfam" id="NF004406">
    <property type="entry name" value="PRK05758.3-2"/>
    <property type="match status" value="1"/>
</dbReference>
<evidence type="ECO:0000256" key="6">
    <source>
        <dbReference type="ARBA" id="ARBA00023196"/>
    </source>
</evidence>
<dbReference type="KEGG" id="tpro:Ga0080559_TMP1322"/>
<dbReference type="NCBIfam" id="NF004402">
    <property type="entry name" value="PRK05758.2-2"/>
    <property type="match status" value="1"/>
</dbReference>
<dbReference type="HAMAP" id="MF_01416">
    <property type="entry name" value="ATP_synth_delta_bact"/>
    <property type="match status" value="1"/>
</dbReference>
<keyword evidence="5 8" id="KW-0472">Membrane</keyword>
<comment type="similarity">
    <text evidence="8">Belongs to the ATPase delta chain family.</text>
</comment>
<keyword evidence="2 8" id="KW-0813">Transport</keyword>
<gene>
    <name evidence="8" type="primary">atpH</name>
    <name evidence="10" type="ORF">Ga0080559_TMP1322</name>
</gene>
<keyword evidence="9" id="KW-0175">Coiled coil</keyword>
<keyword evidence="6 8" id="KW-0139">CF(1)</keyword>
<keyword evidence="3 8" id="KW-0375">Hydrogen ion transport</keyword>
<evidence type="ECO:0000256" key="4">
    <source>
        <dbReference type="ARBA" id="ARBA00023065"/>
    </source>
</evidence>
<evidence type="ECO:0000256" key="2">
    <source>
        <dbReference type="ARBA" id="ARBA00022448"/>
    </source>
</evidence>
<dbReference type="GO" id="GO:0046933">
    <property type="term" value="F:proton-transporting ATP synthase activity, rotational mechanism"/>
    <property type="evidence" value="ECO:0007669"/>
    <property type="project" value="UniProtKB-UniRule"/>
</dbReference>
<evidence type="ECO:0000313" key="10">
    <source>
        <dbReference type="EMBL" id="APX22118.1"/>
    </source>
</evidence>
<dbReference type="Gene3D" id="1.10.520.20">
    <property type="entry name" value="N-terminal domain of the delta subunit of the F1F0-ATP synthase"/>
    <property type="match status" value="1"/>
</dbReference>
<comment type="function">
    <text evidence="8">This protein is part of the stalk that links CF(0) to CF(1). It either transmits conformational changes from CF(0) to CF(1) or is implicated in proton conduction.</text>
</comment>
<dbReference type="Pfam" id="PF00213">
    <property type="entry name" value="OSCP"/>
    <property type="match status" value="1"/>
</dbReference>
<evidence type="ECO:0000256" key="5">
    <source>
        <dbReference type="ARBA" id="ARBA00023136"/>
    </source>
</evidence>
<comment type="function">
    <text evidence="8">F(1)F(0) ATP synthase produces ATP from ADP in the presence of a proton or sodium gradient. F-type ATPases consist of two structural domains, F(1) containing the extramembraneous catalytic core and F(0) containing the membrane proton channel, linked together by a central stalk and a peripheral stalk. During catalysis, ATP synthesis in the catalytic domain of F(1) is coupled via a rotary mechanism of the central stalk subunits to proton translocation.</text>
</comment>
<feature type="coiled-coil region" evidence="9">
    <location>
        <begin position="17"/>
        <end position="44"/>
    </location>
</feature>
<dbReference type="AlphaFoldDB" id="A0A1U7D1Y6"/>
<dbReference type="SUPFAM" id="SSF47928">
    <property type="entry name" value="N-terminal domain of the delta subunit of the F1F0-ATP synthase"/>
    <property type="match status" value="1"/>
</dbReference>
<evidence type="ECO:0000256" key="7">
    <source>
        <dbReference type="ARBA" id="ARBA00023310"/>
    </source>
</evidence>
<protein>
    <recommendedName>
        <fullName evidence="8">ATP synthase subunit delta</fullName>
    </recommendedName>
    <alternativeName>
        <fullName evidence="8">ATP synthase F(1) sector subunit delta</fullName>
    </alternativeName>
    <alternativeName>
        <fullName evidence="8">F-type ATPase subunit delta</fullName>
        <shortName evidence="8">F-ATPase subunit delta</shortName>
    </alternativeName>
</protein>
<evidence type="ECO:0000313" key="11">
    <source>
        <dbReference type="Proteomes" id="UP000186559"/>
    </source>
</evidence>
<organism evidence="10 11">
    <name type="scientific">Salipiger profundus</name>
    <dbReference type="NCBI Taxonomy" id="1229727"/>
    <lineage>
        <taxon>Bacteria</taxon>
        <taxon>Pseudomonadati</taxon>
        <taxon>Pseudomonadota</taxon>
        <taxon>Alphaproteobacteria</taxon>
        <taxon>Rhodobacterales</taxon>
        <taxon>Roseobacteraceae</taxon>
        <taxon>Salipiger</taxon>
    </lineage>
</organism>
<dbReference type="GO" id="GO:0005886">
    <property type="term" value="C:plasma membrane"/>
    <property type="evidence" value="ECO:0007669"/>
    <property type="project" value="UniProtKB-SubCell"/>
</dbReference>
<dbReference type="STRING" id="1229727.Ga0080559_TMP1322"/>
<dbReference type="NCBIfam" id="TIGR01145">
    <property type="entry name" value="ATP_synt_delta"/>
    <property type="match status" value="1"/>
</dbReference>
<keyword evidence="11" id="KW-1185">Reference proteome</keyword>
<comment type="subcellular location">
    <subcellularLocation>
        <location evidence="8">Cell membrane</location>
        <topology evidence="8">Peripheral membrane protein</topology>
    </subcellularLocation>
    <subcellularLocation>
        <location evidence="1">Membrane</location>
    </subcellularLocation>
</comment>
<dbReference type="InterPro" id="IPR026015">
    <property type="entry name" value="ATP_synth_OSCP/delta_N_sf"/>
</dbReference>
<evidence type="ECO:0000256" key="9">
    <source>
        <dbReference type="SAM" id="Coils"/>
    </source>
</evidence>
<dbReference type="EMBL" id="CP014796">
    <property type="protein sequence ID" value="APX22118.1"/>
    <property type="molecule type" value="Genomic_DNA"/>
</dbReference>
<keyword evidence="8" id="KW-1003">Cell membrane</keyword>
<dbReference type="GO" id="GO:0045259">
    <property type="term" value="C:proton-transporting ATP synthase complex"/>
    <property type="evidence" value="ECO:0007669"/>
    <property type="project" value="UniProtKB-KW"/>
</dbReference>
<proteinExistence type="inferred from homology"/>
<keyword evidence="4 8" id="KW-0406">Ion transport</keyword>
<evidence type="ECO:0000256" key="1">
    <source>
        <dbReference type="ARBA" id="ARBA00004370"/>
    </source>
</evidence>
<dbReference type="PANTHER" id="PTHR11910">
    <property type="entry name" value="ATP SYNTHASE DELTA CHAIN"/>
    <property type="match status" value="1"/>
</dbReference>
<dbReference type="PRINTS" id="PR00125">
    <property type="entry name" value="ATPASEDELTA"/>
</dbReference>
<sequence length="188" mass="20065">MDVSEPASISSGIAARYATAIFEIAKENNNLEKLEENVGDLALAIGDSPDLRDLIASPVYSRQSMKTAILAVADKMDLIPALRNALGLMAEKRRLFVVPQLLEHLREMIADAKGEVTAEVTSATALSDEQAAKLAETLKSSVGKDVKIKTTVDEGLIGGLVVKVGSKMIDTSIRSKLNSLQNAMKEVG</sequence>